<evidence type="ECO:0000313" key="2">
    <source>
        <dbReference type="EMBL" id="GAH89412.1"/>
    </source>
</evidence>
<organism evidence="2">
    <name type="scientific">marine sediment metagenome</name>
    <dbReference type="NCBI Taxonomy" id="412755"/>
    <lineage>
        <taxon>unclassified sequences</taxon>
        <taxon>metagenomes</taxon>
        <taxon>ecological metagenomes</taxon>
    </lineage>
</organism>
<dbReference type="SUPFAM" id="SSF53146">
    <property type="entry name" value="Nitrogenase accessory factor-like"/>
    <property type="match status" value="1"/>
</dbReference>
<feature type="region of interest" description="Disordered" evidence="1">
    <location>
        <begin position="139"/>
        <end position="158"/>
    </location>
</feature>
<protein>
    <submittedName>
        <fullName evidence="2">Uncharacterized protein</fullName>
    </submittedName>
</protein>
<gene>
    <name evidence="2" type="ORF">S03H2_58666</name>
</gene>
<sequence length="158" mass="16302">MRIAIPTFDGRVAPRAEGAPEVCMVDLDDPQAEPGMGPGSSVGLGPWLDALEGAGVQWVLCGGMSPFLLSALGARGIQVMMGVAGEVDAVVEALRDGRLKLGGSVPFSVWPAGGPGPGRCFGLGPFGFRRRFGWGCRRGRSFGPPGPPGGRAFKGRQP</sequence>
<reference evidence="2" key="1">
    <citation type="journal article" date="2014" name="Front. Microbiol.">
        <title>High frequency of phylogenetically diverse reductive dehalogenase-homologous genes in deep subseafloor sedimentary metagenomes.</title>
        <authorList>
            <person name="Kawai M."/>
            <person name="Futagami T."/>
            <person name="Toyoda A."/>
            <person name="Takaki Y."/>
            <person name="Nishi S."/>
            <person name="Hori S."/>
            <person name="Arai W."/>
            <person name="Tsubouchi T."/>
            <person name="Morono Y."/>
            <person name="Uchiyama I."/>
            <person name="Ito T."/>
            <person name="Fujiyama A."/>
            <person name="Inagaki F."/>
            <person name="Takami H."/>
        </authorList>
    </citation>
    <scope>NUCLEOTIDE SEQUENCE</scope>
    <source>
        <strain evidence="2">Expedition CK06-06</strain>
    </source>
</reference>
<dbReference type="InterPro" id="IPR036105">
    <property type="entry name" value="DiNase_FeMo-co_biosyn_sf"/>
</dbReference>
<dbReference type="AlphaFoldDB" id="X1J5Z2"/>
<dbReference type="Gene3D" id="3.30.420.130">
    <property type="entry name" value="Dinitrogenase iron-molybdenum cofactor biosynthesis domain"/>
    <property type="match status" value="1"/>
</dbReference>
<proteinExistence type="predicted"/>
<accession>X1J5Z2</accession>
<dbReference type="EMBL" id="BARU01037685">
    <property type="protein sequence ID" value="GAH89412.1"/>
    <property type="molecule type" value="Genomic_DNA"/>
</dbReference>
<comment type="caution">
    <text evidence="2">The sequence shown here is derived from an EMBL/GenBank/DDBJ whole genome shotgun (WGS) entry which is preliminary data.</text>
</comment>
<name>X1J5Z2_9ZZZZ</name>
<evidence type="ECO:0000256" key="1">
    <source>
        <dbReference type="SAM" id="MobiDB-lite"/>
    </source>
</evidence>